<organism evidence="1 2">
    <name type="scientific">Saguinus oedipus</name>
    <name type="common">Cotton-top tamarin</name>
    <name type="synonym">Oedipomidas oedipus</name>
    <dbReference type="NCBI Taxonomy" id="9490"/>
    <lineage>
        <taxon>Eukaryota</taxon>
        <taxon>Metazoa</taxon>
        <taxon>Chordata</taxon>
        <taxon>Craniata</taxon>
        <taxon>Vertebrata</taxon>
        <taxon>Euteleostomi</taxon>
        <taxon>Mammalia</taxon>
        <taxon>Eutheria</taxon>
        <taxon>Euarchontoglires</taxon>
        <taxon>Primates</taxon>
        <taxon>Haplorrhini</taxon>
        <taxon>Platyrrhini</taxon>
        <taxon>Cebidae</taxon>
        <taxon>Callitrichinae</taxon>
        <taxon>Saguinus</taxon>
    </lineage>
</organism>
<proteinExistence type="predicted"/>
<evidence type="ECO:0000313" key="1">
    <source>
        <dbReference type="EMBL" id="KAK2120813.1"/>
    </source>
</evidence>
<gene>
    <name evidence="1" type="ORF">P7K49_002199</name>
</gene>
<name>A0ABQ9WGQ2_SAGOE</name>
<evidence type="ECO:0000313" key="2">
    <source>
        <dbReference type="Proteomes" id="UP001266305"/>
    </source>
</evidence>
<keyword evidence="2" id="KW-1185">Reference proteome</keyword>
<comment type="caution">
    <text evidence="1">The sequence shown here is derived from an EMBL/GenBank/DDBJ whole genome shotgun (WGS) entry which is preliminary data.</text>
</comment>
<sequence length="125" mass="13532">MPPALHQGPPSSPTRSFFLTSQQRPHLVTQAAQLFLPRCCHCSNHAPRGSAAHFQFQHLPVAHTPHLTSSSPTGSSVSVPPHLWALHPLQVPWAGPAHCRPNTPGIWVPSPQPSPHHLLPLLPPS</sequence>
<accession>A0ABQ9WGQ2</accession>
<dbReference type="EMBL" id="JASSZA010000001">
    <property type="protein sequence ID" value="KAK2120813.1"/>
    <property type="molecule type" value="Genomic_DNA"/>
</dbReference>
<dbReference type="Proteomes" id="UP001266305">
    <property type="component" value="Unassembled WGS sequence"/>
</dbReference>
<protein>
    <submittedName>
        <fullName evidence="1">Uncharacterized protein</fullName>
    </submittedName>
</protein>
<reference evidence="1 2" key="1">
    <citation type="submission" date="2023-05" db="EMBL/GenBank/DDBJ databases">
        <title>B98-5 Cell Line De Novo Hybrid Assembly: An Optical Mapping Approach.</title>
        <authorList>
            <person name="Kananen K."/>
            <person name="Auerbach J.A."/>
            <person name="Kautto E."/>
            <person name="Blachly J.S."/>
        </authorList>
    </citation>
    <scope>NUCLEOTIDE SEQUENCE [LARGE SCALE GENOMIC DNA]</scope>
    <source>
        <strain evidence="1">B95-8</strain>
        <tissue evidence="1">Cell line</tissue>
    </source>
</reference>